<dbReference type="AlphaFoldDB" id="A0A1I4THL9"/>
<organism evidence="2 3">
    <name type="scientific">Methylobacterium pseudosasicola</name>
    <dbReference type="NCBI Taxonomy" id="582667"/>
    <lineage>
        <taxon>Bacteria</taxon>
        <taxon>Pseudomonadati</taxon>
        <taxon>Pseudomonadota</taxon>
        <taxon>Alphaproteobacteria</taxon>
        <taxon>Hyphomicrobiales</taxon>
        <taxon>Methylobacteriaceae</taxon>
        <taxon>Methylobacterium</taxon>
    </lineage>
</organism>
<evidence type="ECO:0000313" key="3">
    <source>
        <dbReference type="Proteomes" id="UP000199048"/>
    </source>
</evidence>
<dbReference type="STRING" id="582667.SAMN05192568_10544"/>
<name>A0A1I4THL9_9HYPH</name>
<accession>A0A1I4THL9</accession>
<sequence>MVAQRTTYGARFRVKGTAQYVEPVAMDLDGGYGRDEAPAYDVANGQGRRSRTWRVGFYGPKTAIIYALDELRRKSRDQVRRNPYAGSAVNKLTSNIVGTGITPRSMAARPTGNLSKAEAKRVKKEDAAYRAAVQSLWLEWTDVADSVGAHDFYGLQNLAARGMVEGGETFTRLRTRLPSDGLPVPLQLQVMEGEHCPHLNTDPTNRIRQGVQYDAIGKRTGFWLYREHPGDGIITGDSFVPVLVPAADICHLFRAARPGQERGEPWLTRALRILYDLDGYLDAELMRKKNAARLVGFIKKTLQDESGEPGSGPFGADAPDDDGVGTVEFEPATLQVLADGEDIVFSNPPDVGPNFEIFVREAKRQVASALDLLYELLSGDYSQLNDRTLRAALNDFRRSVEGWQHHLMVFQFCRPVWNRWIDLALLSGALQPPPGMTRAQAAMVKWIPQAWPYIHPVQDVQGKAMEVQAGFSSRSQKVAEGGYDAEVIDAENKADNDRADDLSLSYTSDGRRATKLADPADPVEEPPPNPPKPKPGGDQQ</sequence>
<dbReference type="EMBL" id="FOTK01000054">
    <property type="protein sequence ID" value="SFM76224.1"/>
    <property type="molecule type" value="Genomic_DNA"/>
</dbReference>
<protein>
    <submittedName>
        <fullName evidence="2">Phage portal protein, lambda family</fullName>
    </submittedName>
</protein>
<dbReference type="Proteomes" id="UP000199048">
    <property type="component" value="Unassembled WGS sequence"/>
</dbReference>
<reference evidence="3" key="1">
    <citation type="submission" date="2016-10" db="EMBL/GenBank/DDBJ databases">
        <authorList>
            <person name="Varghese N."/>
            <person name="Submissions S."/>
        </authorList>
    </citation>
    <scope>NUCLEOTIDE SEQUENCE [LARGE SCALE GENOMIC DNA]</scope>
    <source>
        <strain evidence="3">BL36</strain>
    </source>
</reference>
<proteinExistence type="predicted"/>
<dbReference type="NCBIfam" id="TIGR01539">
    <property type="entry name" value="portal_lambda"/>
    <property type="match status" value="1"/>
</dbReference>
<dbReference type="GO" id="GO:0005198">
    <property type="term" value="F:structural molecule activity"/>
    <property type="evidence" value="ECO:0007669"/>
    <property type="project" value="InterPro"/>
</dbReference>
<gene>
    <name evidence="2" type="ORF">SAMN05192568_10544</name>
</gene>
<keyword evidence="3" id="KW-1185">Reference proteome</keyword>
<feature type="compositionally biased region" description="Pro residues" evidence="1">
    <location>
        <begin position="525"/>
        <end position="534"/>
    </location>
</feature>
<feature type="region of interest" description="Disordered" evidence="1">
    <location>
        <begin position="489"/>
        <end position="540"/>
    </location>
</feature>
<dbReference type="InterPro" id="IPR006429">
    <property type="entry name" value="Phage_lambda_portal"/>
</dbReference>
<evidence type="ECO:0000256" key="1">
    <source>
        <dbReference type="SAM" id="MobiDB-lite"/>
    </source>
</evidence>
<feature type="compositionally biased region" description="Basic and acidic residues" evidence="1">
    <location>
        <begin position="490"/>
        <end position="501"/>
    </location>
</feature>
<evidence type="ECO:0000313" key="2">
    <source>
        <dbReference type="EMBL" id="SFM76224.1"/>
    </source>
</evidence>
<dbReference type="Pfam" id="PF05136">
    <property type="entry name" value="Phage_portal_2"/>
    <property type="match status" value="1"/>
</dbReference>
<dbReference type="GO" id="GO:0019068">
    <property type="term" value="P:virion assembly"/>
    <property type="evidence" value="ECO:0007669"/>
    <property type="project" value="InterPro"/>
</dbReference>